<keyword evidence="1" id="KW-0645">Protease</keyword>
<dbReference type="RefSeq" id="WP_272746923.1">
    <property type="nucleotide sequence ID" value="NZ_JAQQKX010000002.1"/>
</dbReference>
<comment type="caution">
    <text evidence="1">The sequence shown here is derived from an EMBL/GenBank/DDBJ whole genome shotgun (WGS) entry which is preliminary data.</text>
</comment>
<dbReference type="EMBL" id="JAQQKX010000002">
    <property type="protein sequence ID" value="MDC7682433.1"/>
    <property type="molecule type" value="Genomic_DNA"/>
</dbReference>
<proteinExistence type="predicted"/>
<dbReference type="InterPro" id="IPR001969">
    <property type="entry name" value="Aspartic_peptidase_AS"/>
</dbReference>
<keyword evidence="1" id="KW-0378">Hydrolase</keyword>
<name>A0ABT5HR61_9CAUL</name>
<dbReference type="InterPro" id="IPR021109">
    <property type="entry name" value="Peptidase_aspartic_dom_sf"/>
</dbReference>
<keyword evidence="2" id="KW-1185">Reference proteome</keyword>
<evidence type="ECO:0000313" key="2">
    <source>
        <dbReference type="Proteomes" id="UP001214854"/>
    </source>
</evidence>
<dbReference type="Pfam" id="PF13650">
    <property type="entry name" value="Asp_protease_2"/>
    <property type="match status" value="1"/>
</dbReference>
<reference evidence="1 2" key="1">
    <citation type="submission" date="2023-01" db="EMBL/GenBank/DDBJ databases">
        <title>Novel species of the genus Asticcacaulis isolated from rivers.</title>
        <authorList>
            <person name="Lu H."/>
        </authorList>
    </citation>
    <scope>NUCLEOTIDE SEQUENCE [LARGE SCALE GENOMIC DNA]</scope>
    <source>
        <strain evidence="1 2">BYS171W</strain>
    </source>
</reference>
<gene>
    <name evidence="1" type="ORF">PQU92_04050</name>
</gene>
<sequence length="585" mass="62856">MITRRDICIGASAVGLLAGNAFAQGKVLRVPFELSKDYKPVIQVMLNGKGPYRFMLDTGASMTVMRRSLGSELGLVPGGDAMARSVKGSERVTRYVVPEVIIGSALKMREWEIYASEGIEKFGFDGLLAADLLLRLPCQLDYQAREIRYYLNSAMPLEGFAPLKSYFRTNIRGFSDSVIVDIGFAGHALSCLLDTGAASPLFVHGDYVRDNKLWDKYPVLNESSVVGVNGKTLKSRTVEVKDIQVGGIWVPRMAVVLGDPNDRAGHAKDAPYQGLLGSPFLSGFVLAVTPERTMLVKSSGQMAALAPPEKVVVSDAVPTSTPEKPVIPFQLGEDRRLIFRGQVGDKPVLAFLKTGQGVSTVGEETASALGLKKVAGGYDGSIIDFAGTKRPGLVLKTAKVPKAAIMLGADFLTSMPCALNFEHRYMTLFVGATPDTTGYEKTAMTRDASGRLAVPSRVAGKDMSLIYDTSVAYGAYLPAQTVKAHAFWDAAVKPEERSVRNGEAVAKARFGGLSPLEIGAFRIDPAPVTMVDPAANPDTDAGPHGGWIGIGVIRRFDMVLDAQGVVWLKPNGLFDYTEKSLPAKK</sequence>
<dbReference type="Proteomes" id="UP001214854">
    <property type="component" value="Unassembled WGS sequence"/>
</dbReference>
<dbReference type="InterPro" id="IPR034122">
    <property type="entry name" value="Retropepsin-like_bacterial"/>
</dbReference>
<dbReference type="SUPFAM" id="SSF50630">
    <property type="entry name" value="Acid proteases"/>
    <property type="match status" value="2"/>
</dbReference>
<dbReference type="Gene3D" id="2.40.70.10">
    <property type="entry name" value="Acid Proteases"/>
    <property type="match status" value="3"/>
</dbReference>
<organism evidence="1 2">
    <name type="scientific">Asticcacaulis aquaticus</name>
    <dbReference type="NCBI Taxonomy" id="2984212"/>
    <lineage>
        <taxon>Bacteria</taxon>
        <taxon>Pseudomonadati</taxon>
        <taxon>Pseudomonadota</taxon>
        <taxon>Alphaproteobacteria</taxon>
        <taxon>Caulobacterales</taxon>
        <taxon>Caulobacteraceae</taxon>
        <taxon>Asticcacaulis</taxon>
    </lineage>
</organism>
<evidence type="ECO:0000313" key="1">
    <source>
        <dbReference type="EMBL" id="MDC7682433.1"/>
    </source>
</evidence>
<accession>A0ABT5HR61</accession>
<dbReference type="GO" id="GO:0006508">
    <property type="term" value="P:proteolysis"/>
    <property type="evidence" value="ECO:0007669"/>
    <property type="project" value="UniProtKB-KW"/>
</dbReference>
<dbReference type="GO" id="GO:0008233">
    <property type="term" value="F:peptidase activity"/>
    <property type="evidence" value="ECO:0007669"/>
    <property type="project" value="UniProtKB-KW"/>
</dbReference>
<dbReference type="CDD" id="cd05483">
    <property type="entry name" value="retropepsin_like_bacteria"/>
    <property type="match status" value="1"/>
</dbReference>
<protein>
    <submittedName>
        <fullName evidence="1">Aspartyl protease family protein</fullName>
    </submittedName>
</protein>
<dbReference type="PROSITE" id="PS00141">
    <property type="entry name" value="ASP_PROTEASE"/>
    <property type="match status" value="1"/>
</dbReference>